<dbReference type="GO" id="GO:0043683">
    <property type="term" value="P:type IV pilus assembly"/>
    <property type="evidence" value="ECO:0007669"/>
    <property type="project" value="InterPro"/>
</dbReference>
<dbReference type="Pfam" id="PF04350">
    <property type="entry name" value="PilO"/>
    <property type="match status" value="1"/>
</dbReference>
<evidence type="ECO:0000256" key="1">
    <source>
        <dbReference type="SAM" id="Coils"/>
    </source>
</evidence>
<dbReference type="OrthoDB" id="13283at2"/>
<evidence type="ECO:0000256" key="2">
    <source>
        <dbReference type="SAM" id="Phobius"/>
    </source>
</evidence>
<dbReference type="PANTHER" id="PTHR39555">
    <property type="entry name" value="FIMBRIAL ASSEMBLY PROTEIN PILO-LIKE PROTEIN-RELATED"/>
    <property type="match status" value="1"/>
</dbReference>
<feature type="coiled-coil region" evidence="1">
    <location>
        <begin position="56"/>
        <end position="90"/>
    </location>
</feature>
<keyword evidence="2" id="KW-1133">Transmembrane helix</keyword>
<dbReference type="RefSeq" id="WP_142935786.1">
    <property type="nucleotide sequence ID" value="NZ_FXTM01000016.1"/>
</dbReference>
<keyword evidence="2" id="KW-0472">Membrane</keyword>
<dbReference type="AlphaFoldDB" id="A0A521CZB2"/>
<dbReference type="InterPro" id="IPR014717">
    <property type="entry name" value="Transl_elong_EF1B/ribsomal_bS6"/>
</dbReference>
<name>A0A521CZB2_9BACT</name>
<dbReference type="SUPFAM" id="SSF161270">
    <property type="entry name" value="PspA lactotransferrin-binding region"/>
    <property type="match status" value="1"/>
</dbReference>
<protein>
    <submittedName>
        <fullName evidence="3">Type IV pilus assembly protein PilO</fullName>
    </submittedName>
</protein>
<keyword evidence="2" id="KW-0812">Transmembrane</keyword>
<dbReference type="EMBL" id="FXTM01000016">
    <property type="protein sequence ID" value="SMO64764.1"/>
    <property type="molecule type" value="Genomic_DNA"/>
</dbReference>
<organism evidence="3 4">
    <name type="scientific">Balnearium lithotrophicum</name>
    <dbReference type="NCBI Taxonomy" id="223788"/>
    <lineage>
        <taxon>Bacteria</taxon>
        <taxon>Pseudomonadati</taxon>
        <taxon>Aquificota</taxon>
        <taxon>Aquificia</taxon>
        <taxon>Desulfurobacteriales</taxon>
        <taxon>Desulfurobacteriaceae</taxon>
        <taxon>Balnearium</taxon>
    </lineage>
</organism>
<accession>A0A521CZB2</accession>
<feature type="transmembrane region" description="Helical" evidence="2">
    <location>
        <begin position="20"/>
        <end position="37"/>
    </location>
</feature>
<dbReference type="PANTHER" id="PTHR39555:SF1">
    <property type="entry name" value="TYPE IV PILUS INNER MEMBRANE COMPONENT PILO"/>
    <property type="match status" value="1"/>
</dbReference>
<reference evidence="3 4" key="1">
    <citation type="submission" date="2017-05" db="EMBL/GenBank/DDBJ databases">
        <authorList>
            <person name="Varghese N."/>
            <person name="Submissions S."/>
        </authorList>
    </citation>
    <scope>NUCLEOTIDE SEQUENCE [LARGE SCALE GENOMIC DNA]</scope>
    <source>
        <strain evidence="3 4">DSM 16304</strain>
    </source>
</reference>
<dbReference type="Gene3D" id="3.30.70.60">
    <property type="match status" value="1"/>
</dbReference>
<evidence type="ECO:0000313" key="3">
    <source>
        <dbReference type="EMBL" id="SMO64764.1"/>
    </source>
</evidence>
<sequence length="195" mass="22910">MDQIISVYEYLINLPRWKKWLIIIIIGIVFYVILYYSKVEPLKKELLQKQRKVETLILTVNRLKILEKRRKELQKEIAILEKQIRNIEKKLPTGKEDVAQIVNSISKADSGMLVKRIVRKAKVNKKYYIKYPYEVELVGTYPSFISWCEKLSQANRIINFGSMEINSIKSNRESSELEGATVSIRLNIEAFTLKE</sequence>
<keyword evidence="4" id="KW-1185">Reference proteome</keyword>
<dbReference type="GO" id="GO:0043107">
    <property type="term" value="P:type IV pilus-dependent motility"/>
    <property type="evidence" value="ECO:0007669"/>
    <property type="project" value="InterPro"/>
</dbReference>
<dbReference type="Proteomes" id="UP000317315">
    <property type="component" value="Unassembled WGS sequence"/>
</dbReference>
<keyword evidence="1" id="KW-0175">Coiled coil</keyword>
<proteinExistence type="predicted"/>
<dbReference type="InterPro" id="IPR007445">
    <property type="entry name" value="PilO"/>
</dbReference>
<gene>
    <name evidence="3" type="ORF">SAMN06269117_11618</name>
</gene>
<evidence type="ECO:0000313" key="4">
    <source>
        <dbReference type="Proteomes" id="UP000317315"/>
    </source>
</evidence>